<evidence type="ECO:0000313" key="11">
    <source>
        <dbReference type="EMBL" id="MDC0713915.1"/>
    </source>
</evidence>
<dbReference type="PROSITE" id="PS51278">
    <property type="entry name" value="GATASE_TYPE_2"/>
    <property type="match status" value="1"/>
</dbReference>
<evidence type="ECO:0000256" key="4">
    <source>
        <dbReference type="ARBA" id="ARBA00022576"/>
    </source>
</evidence>
<dbReference type="RefSeq" id="WP_272144375.1">
    <property type="nucleotide sequence ID" value="NZ_JAQNDM010000002.1"/>
</dbReference>
<name>A0ABT5DLA2_9BACT</name>
<dbReference type="PANTHER" id="PTHR10937">
    <property type="entry name" value="GLUCOSAMINE--FRUCTOSE-6-PHOSPHATE AMINOTRANSFERASE, ISOMERIZING"/>
    <property type="match status" value="1"/>
</dbReference>
<dbReference type="InterPro" id="IPR017932">
    <property type="entry name" value="GATase_2_dom"/>
</dbReference>
<dbReference type="CDD" id="cd00714">
    <property type="entry name" value="GFAT"/>
    <property type="match status" value="1"/>
</dbReference>
<sequence>MCGIVGYAGDKESAPILVSGLKKLEYRGYDSAGVAVVGGNALNVVRATGKLKNLENRVSQEPPQGTLGIGHTRWATHGRPSDENAHPHTYKNVAVVHNGIIENHLALKEELRAKGHVFSSETDTEVFAHLISDELERGVDLPDAVRLAIKQVKGTYALAVVSSQDPKRIICTKDASPMVLGLGQGQNFVASDVPALLEHTRDFVYMEEGDLAVVTAQSVDIFNRQGNKVNRPTRRIDWTPMMAEKGGHKHFMHKEIWEQPRAIADTLRGRMLLSEGDIHFEGWNLSADKVRTISKVTILACGTSWHSGVAGKHMIESLARIPVEVELASEFRYRDPIVDSTHLAIAISQSGETADTLAAFKEAKARGAMSLAICNVMGSAMTREADISVLTNAGPEIGVASTKAFTTQLVTLYMLAVKLGRMRGTLSVKGAQEHLTHLTQIPKMIEDVLKCEPAVKRVAREFMAAQDFLFLGRGPMHPVALEGALKLKEISYIHAEGYAGGEMKHGPIALIDEKMPVVVIAPKQPGVAYEKIIGNIEEVRARGGKVIAIIDEDDHHVDGLADHVIRIPAACALLAPVVSTIPLQLLAYHVAEMRGNDVDQPRNLAKSVTVE</sequence>
<feature type="active site" description="Nucleophile; for GATase activity" evidence="8">
    <location>
        <position position="2"/>
    </location>
</feature>
<dbReference type="Pfam" id="PF13522">
    <property type="entry name" value="GATase_6"/>
    <property type="match status" value="1"/>
</dbReference>
<dbReference type="HAMAP" id="MF_00164">
    <property type="entry name" value="GlmS"/>
    <property type="match status" value="1"/>
</dbReference>
<dbReference type="InterPro" id="IPR035466">
    <property type="entry name" value="GlmS/AgaS_SIS"/>
</dbReference>
<reference evidence="11 12" key="1">
    <citation type="submission" date="2022-11" db="EMBL/GenBank/DDBJ databases">
        <title>Minimal conservation of predation-associated metabolite biosynthetic gene clusters underscores biosynthetic potential of Myxococcota including descriptions for ten novel species: Archangium lansinium sp. nov., Myxococcus landrumus sp. nov., Nannocystis bai.</title>
        <authorList>
            <person name="Ahearne A."/>
            <person name="Stevens C."/>
            <person name="Dowd S."/>
        </authorList>
    </citation>
    <scope>NUCLEOTIDE SEQUENCE [LARGE SCALE GENOMIC DNA]</scope>
    <source>
        <strain evidence="11 12">NCWAL01</strain>
    </source>
</reference>
<dbReference type="InterPro" id="IPR046348">
    <property type="entry name" value="SIS_dom_sf"/>
</dbReference>
<protein>
    <recommendedName>
        <fullName evidence="3 8">Glutamine--fructose-6-phosphate aminotransferase [isomerizing]</fullName>
        <ecNumber evidence="2 8">2.6.1.16</ecNumber>
    </recommendedName>
    <alternativeName>
        <fullName evidence="8">D-fructose-6-phosphate amidotransferase</fullName>
    </alternativeName>
    <alternativeName>
        <fullName evidence="8">GFAT</fullName>
    </alternativeName>
    <alternativeName>
        <fullName evidence="8">Glucosamine-6-phosphate synthase</fullName>
    </alternativeName>
    <alternativeName>
        <fullName evidence="8">Hexosephosphate aminotransferase</fullName>
    </alternativeName>
    <alternativeName>
        <fullName evidence="8">L-glutamine--D-fructose-6-phosphate amidotransferase</fullName>
    </alternativeName>
</protein>
<evidence type="ECO:0000256" key="6">
    <source>
        <dbReference type="ARBA" id="ARBA00022737"/>
    </source>
</evidence>
<organism evidence="11 12">
    <name type="scientific">Stigmatella ashevillensis</name>
    <dbReference type="NCBI Taxonomy" id="2995309"/>
    <lineage>
        <taxon>Bacteria</taxon>
        <taxon>Pseudomonadati</taxon>
        <taxon>Myxococcota</taxon>
        <taxon>Myxococcia</taxon>
        <taxon>Myxococcales</taxon>
        <taxon>Cystobacterineae</taxon>
        <taxon>Archangiaceae</taxon>
        <taxon>Stigmatella</taxon>
    </lineage>
</organism>
<evidence type="ECO:0000256" key="3">
    <source>
        <dbReference type="ARBA" id="ARBA00016090"/>
    </source>
</evidence>
<feature type="domain" description="SIS" evidence="10">
    <location>
        <begin position="286"/>
        <end position="425"/>
    </location>
</feature>
<dbReference type="Proteomes" id="UP001221838">
    <property type="component" value="Unassembled WGS sequence"/>
</dbReference>
<dbReference type="EC" id="2.6.1.16" evidence="2 8"/>
<keyword evidence="8" id="KW-0963">Cytoplasm</keyword>
<dbReference type="InterPro" id="IPR029055">
    <property type="entry name" value="Ntn_hydrolases_N"/>
</dbReference>
<accession>A0ABT5DLA2</accession>
<comment type="function">
    <text evidence="8">Catalyzes the first step in hexosamine metabolism, converting fructose-6P into glucosamine-6P using glutamine as a nitrogen source.</text>
</comment>
<keyword evidence="12" id="KW-1185">Reference proteome</keyword>
<evidence type="ECO:0000256" key="2">
    <source>
        <dbReference type="ARBA" id="ARBA00012916"/>
    </source>
</evidence>
<dbReference type="EMBL" id="JAQNDM010000002">
    <property type="protein sequence ID" value="MDC0713915.1"/>
    <property type="molecule type" value="Genomic_DNA"/>
</dbReference>
<dbReference type="SUPFAM" id="SSF56235">
    <property type="entry name" value="N-terminal nucleophile aminohydrolases (Ntn hydrolases)"/>
    <property type="match status" value="1"/>
</dbReference>
<dbReference type="CDD" id="cd05008">
    <property type="entry name" value="SIS_GlmS_GlmD_1"/>
    <property type="match status" value="1"/>
</dbReference>
<dbReference type="InterPro" id="IPR047084">
    <property type="entry name" value="GFAT_N"/>
</dbReference>
<dbReference type="NCBIfam" id="NF001484">
    <property type="entry name" value="PRK00331.1"/>
    <property type="match status" value="1"/>
</dbReference>
<dbReference type="SUPFAM" id="SSF53697">
    <property type="entry name" value="SIS domain"/>
    <property type="match status" value="1"/>
</dbReference>
<dbReference type="Gene3D" id="3.40.50.10490">
    <property type="entry name" value="Glucose-6-phosphate isomerase like protein, domain 1"/>
    <property type="match status" value="2"/>
</dbReference>
<comment type="caution">
    <text evidence="11">The sequence shown here is derived from an EMBL/GenBank/DDBJ whole genome shotgun (WGS) entry which is preliminary data.</text>
</comment>
<dbReference type="InterPro" id="IPR035490">
    <property type="entry name" value="GlmS/FrlB_SIS"/>
</dbReference>
<dbReference type="InterPro" id="IPR005855">
    <property type="entry name" value="GFAT"/>
</dbReference>
<comment type="subunit">
    <text evidence="8">Homodimer.</text>
</comment>
<feature type="domain" description="SIS" evidence="10">
    <location>
        <begin position="458"/>
        <end position="601"/>
    </location>
</feature>
<keyword evidence="6" id="KW-0677">Repeat</keyword>
<gene>
    <name evidence="8 11" type="primary">glmS</name>
    <name evidence="11" type="ORF">POL68_35950</name>
</gene>
<feature type="domain" description="Glutamine amidotransferase type-2" evidence="9">
    <location>
        <begin position="2"/>
        <end position="217"/>
    </location>
</feature>
<evidence type="ECO:0000259" key="10">
    <source>
        <dbReference type="PROSITE" id="PS51464"/>
    </source>
</evidence>
<dbReference type="InterPro" id="IPR001347">
    <property type="entry name" value="SIS_dom"/>
</dbReference>
<dbReference type="NCBIfam" id="TIGR01135">
    <property type="entry name" value="glmS"/>
    <property type="match status" value="1"/>
</dbReference>
<feature type="active site" description="For Fru-6P isomerization activity" evidence="8">
    <location>
        <position position="606"/>
    </location>
</feature>
<comment type="catalytic activity">
    <reaction evidence="1 8">
        <text>D-fructose 6-phosphate + L-glutamine = D-glucosamine 6-phosphate + L-glutamate</text>
        <dbReference type="Rhea" id="RHEA:13237"/>
        <dbReference type="ChEBI" id="CHEBI:29985"/>
        <dbReference type="ChEBI" id="CHEBI:58359"/>
        <dbReference type="ChEBI" id="CHEBI:58725"/>
        <dbReference type="ChEBI" id="CHEBI:61527"/>
        <dbReference type="EC" id="2.6.1.16"/>
    </reaction>
</comment>
<dbReference type="Pfam" id="PF01380">
    <property type="entry name" value="SIS"/>
    <property type="match status" value="2"/>
</dbReference>
<keyword evidence="7" id="KW-0315">Glutamine amidotransferase</keyword>
<keyword evidence="5 8" id="KW-0808">Transferase</keyword>
<evidence type="ECO:0000256" key="8">
    <source>
        <dbReference type="HAMAP-Rule" id="MF_00164"/>
    </source>
</evidence>
<proteinExistence type="inferred from homology"/>
<dbReference type="GO" id="GO:0004360">
    <property type="term" value="F:glutamine-fructose-6-phosphate transaminase (isomerizing) activity"/>
    <property type="evidence" value="ECO:0007669"/>
    <property type="project" value="UniProtKB-EC"/>
</dbReference>
<dbReference type="Gene3D" id="3.60.20.10">
    <property type="entry name" value="Glutamine Phosphoribosylpyrophosphate, subunit 1, domain 1"/>
    <property type="match status" value="1"/>
</dbReference>
<evidence type="ECO:0000259" key="9">
    <source>
        <dbReference type="PROSITE" id="PS51278"/>
    </source>
</evidence>
<evidence type="ECO:0000256" key="1">
    <source>
        <dbReference type="ARBA" id="ARBA00001031"/>
    </source>
</evidence>
<dbReference type="PANTHER" id="PTHR10937:SF0">
    <property type="entry name" value="GLUTAMINE--FRUCTOSE-6-PHOSPHATE TRANSAMINASE (ISOMERIZING)"/>
    <property type="match status" value="1"/>
</dbReference>
<feature type="initiator methionine" description="Removed" evidence="8">
    <location>
        <position position="1"/>
    </location>
</feature>
<evidence type="ECO:0000256" key="7">
    <source>
        <dbReference type="ARBA" id="ARBA00022962"/>
    </source>
</evidence>
<evidence type="ECO:0000313" key="12">
    <source>
        <dbReference type="Proteomes" id="UP001221838"/>
    </source>
</evidence>
<dbReference type="PROSITE" id="PS51464">
    <property type="entry name" value="SIS"/>
    <property type="match status" value="2"/>
</dbReference>
<evidence type="ECO:0000256" key="5">
    <source>
        <dbReference type="ARBA" id="ARBA00022679"/>
    </source>
</evidence>
<keyword evidence="4 8" id="KW-0032">Aminotransferase</keyword>
<comment type="subcellular location">
    <subcellularLocation>
        <location evidence="8">Cytoplasm</location>
    </subcellularLocation>
</comment>
<dbReference type="CDD" id="cd05009">
    <property type="entry name" value="SIS_GlmS_GlmD_2"/>
    <property type="match status" value="1"/>
</dbReference>